<feature type="domain" description="Peptidase S49" evidence="9">
    <location>
        <begin position="125"/>
        <end position="275"/>
    </location>
</feature>
<evidence type="ECO:0000313" key="11">
    <source>
        <dbReference type="Proteomes" id="UP000308181"/>
    </source>
</evidence>
<comment type="caution">
    <text evidence="10">The sequence shown here is derived from an EMBL/GenBank/DDBJ whole genome shotgun (WGS) entry which is preliminary data.</text>
</comment>
<feature type="domain" description="Peptidase S49" evidence="9">
    <location>
        <begin position="371"/>
        <end position="522"/>
    </location>
</feature>
<comment type="similarity">
    <text evidence="2">Belongs to the peptidase S49 family.</text>
</comment>
<dbReference type="SUPFAM" id="SSF52096">
    <property type="entry name" value="ClpP/crotonase"/>
    <property type="match status" value="2"/>
</dbReference>
<dbReference type="InterPro" id="IPR002142">
    <property type="entry name" value="Peptidase_S49"/>
</dbReference>
<evidence type="ECO:0000256" key="1">
    <source>
        <dbReference type="ARBA" id="ARBA00004370"/>
    </source>
</evidence>
<dbReference type="NCBIfam" id="TIGR00705">
    <property type="entry name" value="SppA_67K"/>
    <property type="match status" value="1"/>
</dbReference>
<evidence type="ECO:0000256" key="8">
    <source>
        <dbReference type="SAM" id="Phobius"/>
    </source>
</evidence>
<evidence type="ECO:0000313" key="10">
    <source>
        <dbReference type="EMBL" id="TKB95271.1"/>
    </source>
</evidence>
<evidence type="ECO:0000256" key="2">
    <source>
        <dbReference type="ARBA" id="ARBA00008683"/>
    </source>
</evidence>
<dbReference type="InterPro" id="IPR004635">
    <property type="entry name" value="Pept_S49_SppA"/>
</dbReference>
<evidence type="ECO:0000259" key="9">
    <source>
        <dbReference type="Pfam" id="PF01343"/>
    </source>
</evidence>
<dbReference type="InterPro" id="IPR004634">
    <property type="entry name" value="Pept_S49_pIV"/>
</dbReference>
<dbReference type="InterPro" id="IPR047272">
    <property type="entry name" value="S49_SppA_C"/>
</dbReference>
<dbReference type="GO" id="GO:0008236">
    <property type="term" value="F:serine-type peptidase activity"/>
    <property type="evidence" value="ECO:0007669"/>
    <property type="project" value="UniProtKB-KW"/>
</dbReference>
<keyword evidence="8" id="KW-0812">Transmembrane</keyword>
<evidence type="ECO:0000256" key="6">
    <source>
        <dbReference type="ARBA" id="ARBA00023136"/>
    </source>
</evidence>
<dbReference type="NCBIfam" id="TIGR00706">
    <property type="entry name" value="SppA_dom"/>
    <property type="match status" value="1"/>
</dbReference>
<evidence type="ECO:0000256" key="4">
    <source>
        <dbReference type="ARBA" id="ARBA00022801"/>
    </source>
</evidence>
<name>A0A4U1BTM8_9SPHI</name>
<keyword evidence="3" id="KW-0645">Protease</keyword>
<dbReference type="PIRSF" id="PIRSF001217">
    <property type="entry name" value="Protease_4_SppA"/>
    <property type="match status" value="1"/>
</dbReference>
<keyword evidence="4" id="KW-0378">Hydrolase</keyword>
<dbReference type="GO" id="GO:0006465">
    <property type="term" value="P:signal peptide processing"/>
    <property type="evidence" value="ECO:0007669"/>
    <property type="project" value="InterPro"/>
</dbReference>
<dbReference type="Gene3D" id="3.90.226.10">
    <property type="entry name" value="2-enoyl-CoA Hydratase, Chain A, domain 1"/>
    <property type="match status" value="3"/>
</dbReference>
<dbReference type="PANTHER" id="PTHR33209">
    <property type="entry name" value="PROTEASE 4"/>
    <property type="match status" value="1"/>
</dbReference>
<dbReference type="OrthoDB" id="9764363at2"/>
<dbReference type="RefSeq" id="WP_136827709.1">
    <property type="nucleotide sequence ID" value="NZ_SWBP01000009.1"/>
</dbReference>
<sequence length="586" mass="64539">MKQFFKFVFASMVGIIFSSILLFVIFIVGVTAIVSSSNDTIQVSENTILHVNLNLPIIERSSSNPLDNLDLGPFKGEKVLGLDDILKSIKNAKTDTNIKGIYLDVSYMMTGFASIEEIRTALLDFKKSGKFIIAYSEVYTQGAYYLASVANKVYLNPQGLLELKGFSSSVMFYKGALDKLGIEAQIIKVGTFKSAVEPFILEKMSDENRFQTKALLGSLYNHFTAEIADSRKIPQDSIIAITDGLKSRSPQDALRYKLIDALKYKDEVLDELKGKTGIAKAKNLKTVTITEYAKTIKNISTASDRIAVIYANGEINGGEGDENSIGSEGISKALRKARLDDKVKAVVLRVNSPGGSSLASDVIWREVLLTKKAKPVIVSMGDYAASGGYYIACAADAIYAEPNTITGSIGVFAIIPNMQGFLNNKLGVTFDGVKTGQFADLGDISRPLTDAEKMILQREVNRTYQDFIKRVADGRHVSEAYVDSIGQGRVWTGEQAIKLKLVDKLGHLEDAIAAAAKKAKLKEYKIVNYPEIKEGFFGLLSDSEDKIKTYMIKQELGVSYPYYQKIKEVVNMKGMQARLPYEITIQ</sequence>
<dbReference type="GO" id="GO:0016020">
    <property type="term" value="C:membrane"/>
    <property type="evidence" value="ECO:0007669"/>
    <property type="project" value="UniProtKB-SubCell"/>
</dbReference>
<protein>
    <submittedName>
        <fullName evidence="10">Signal peptide peptidase SppA</fullName>
    </submittedName>
</protein>
<dbReference type="Gene3D" id="6.20.330.10">
    <property type="match status" value="1"/>
</dbReference>
<dbReference type="EMBL" id="SWBP01000009">
    <property type="protein sequence ID" value="TKB95271.1"/>
    <property type="molecule type" value="Genomic_DNA"/>
</dbReference>
<keyword evidence="11" id="KW-1185">Reference proteome</keyword>
<evidence type="ECO:0000256" key="5">
    <source>
        <dbReference type="ARBA" id="ARBA00022825"/>
    </source>
</evidence>
<dbReference type="AlphaFoldDB" id="A0A4U1BTM8"/>
<dbReference type="InterPro" id="IPR029045">
    <property type="entry name" value="ClpP/crotonase-like_dom_sf"/>
</dbReference>
<evidence type="ECO:0000256" key="7">
    <source>
        <dbReference type="PIRSR" id="PIRSR001217-1"/>
    </source>
</evidence>
<accession>A0A4U1BTM8</accession>
<dbReference type="CDD" id="cd07023">
    <property type="entry name" value="S49_Sppa_N_C"/>
    <property type="match status" value="1"/>
</dbReference>
<keyword evidence="6 8" id="KW-0472">Membrane</keyword>
<evidence type="ECO:0000256" key="3">
    <source>
        <dbReference type="ARBA" id="ARBA00022670"/>
    </source>
</evidence>
<organism evidence="10 11">
    <name type="scientific">Pedobacter cryophilus</name>
    <dbReference type="NCBI Taxonomy" id="2571271"/>
    <lineage>
        <taxon>Bacteria</taxon>
        <taxon>Pseudomonadati</taxon>
        <taxon>Bacteroidota</taxon>
        <taxon>Sphingobacteriia</taxon>
        <taxon>Sphingobacteriales</taxon>
        <taxon>Sphingobacteriaceae</taxon>
        <taxon>Pedobacter</taxon>
    </lineage>
</organism>
<dbReference type="PANTHER" id="PTHR33209:SF1">
    <property type="entry name" value="PEPTIDASE S49 DOMAIN-CONTAINING PROTEIN"/>
    <property type="match status" value="1"/>
</dbReference>
<feature type="transmembrane region" description="Helical" evidence="8">
    <location>
        <begin position="7"/>
        <end position="34"/>
    </location>
</feature>
<feature type="active site" description="Proton donor/acceptor" evidence="7">
    <location>
        <position position="193"/>
    </location>
</feature>
<dbReference type="Proteomes" id="UP000308181">
    <property type="component" value="Unassembled WGS sequence"/>
</dbReference>
<gene>
    <name evidence="10" type="primary">sppA</name>
    <name evidence="10" type="ORF">FA046_16855</name>
</gene>
<dbReference type="CDD" id="cd07018">
    <property type="entry name" value="S49_SppA_67K_type"/>
    <property type="match status" value="1"/>
</dbReference>
<keyword evidence="8" id="KW-1133">Transmembrane helix</keyword>
<dbReference type="Pfam" id="PF01343">
    <property type="entry name" value="Peptidase_S49"/>
    <property type="match status" value="2"/>
</dbReference>
<feature type="active site" description="Nucleophile" evidence="7">
    <location>
        <position position="386"/>
    </location>
</feature>
<keyword evidence="5" id="KW-0720">Serine protease</keyword>
<proteinExistence type="inferred from homology"/>
<comment type="subcellular location">
    <subcellularLocation>
        <location evidence="1">Membrane</location>
    </subcellularLocation>
</comment>
<dbReference type="InterPro" id="IPR047217">
    <property type="entry name" value="S49_SppA_67K_type_N"/>
</dbReference>
<reference evidence="10 11" key="1">
    <citation type="submission" date="2019-04" db="EMBL/GenBank/DDBJ databases">
        <title>Pedobacter sp. AR-3-17 sp. nov., isolated from Arctic soil.</title>
        <authorList>
            <person name="Dahal R.H."/>
            <person name="Kim D.-U."/>
        </authorList>
    </citation>
    <scope>NUCLEOTIDE SEQUENCE [LARGE SCALE GENOMIC DNA]</scope>
    <source>
        <strain evidence="10 11">AR-3-17</strain>
    </source>
</reference>